<name>A0AAD1XIL5_EUPCR</name>
<keyword evidence="3" id="KW-1185">Reference proteome</keyword>
<dbReference type="AlphaFoldDB" id="A0AAD1XIL5"/>
<dbReference type="Proteomes" id="UP001295684">
    <property type="component" value="Unassembled WGS sequence"/>
</dbReference>
<accession>A0AAD1XIL5</accession>
<evidence type="ECO:0000256" key="1">
    <source>
        <dbReference type="SAM" id="MobiDB-lite"/>
    </source>
</evidence>
<dbReference type="EMBL" id="CAMPGE010014674">
    <property type="protein sequence ID" value="CAI2373331.1"/>
    <property type="molecule type" value="Genomic_DNA"/>
</dbReference>
<organism evidence="2 3">
    <name type="scientific">Euplotes crassus</name>
    <dbReference type="NCBI Taxonomy" id="5936"/>
    <lineage>
        <taxon>Eukaryota</taxon>
        <taxon>Sar</taxon>
        <taxon>Alveolata</taxon>
        <taxon>Ciliophora</taxon>
        <taxon>Intramacronucleata</taxon>
        <taxon>Spirotrichea</taxon>
        <taxon>Hypotrichia</taxon>
        <taxon>Euplotida</taxon>
        <taxon>Euplotidae</taxon>
        <taxon>Moneuplotes</taxon>
    </lineage>
</organism>
<feature type="region of interest" description="Disordered" evidence="1">
    <location>
        <begin position="172"/>
        <end position="191"/>
    </location>
</feature>
<evidence type="ECO:0000313" key="3">
    <source>
        <dbReference type="Proteomes" id="UP001295684"/>
    </source>
</evidence>
<feature type="region of interest" description="Disordered" evidence="1">
    <location>
        <begin position="274"/>
        <end position="300"/>
    </location>
</feature>
<protein>
    <submittedName>
        <fullName evidence="2">Uncharacterized protein</fullName>
    </submittedName>
</protein>
<reference evidence="2" key="1">
    <citation type="submission" date="2023-07" db="EMBL/GenBank/DDBJ databases">
        <authorList>
            <consortium name="AG Swart"/>
            <person name="Singh M."/>
            <person name="Singh A."/>
            <person name="Seah K."/>
            <person name="Emmerich C."/>
        </authorList>
    </citation>
    <scope>NUCLEOTIDE SEQUENCE</scope>
    <source>
        <strain evidence="2">DP1</strain>
    </source>
</reference>
<proteinExistence type="predicted"/>
<gene>
    <name evidence="2" type="ORF">ECRASSUSDP1_LOCUS14673</name>
</gene>
<evidence type="ECO:0000313" key="2">
    <source>
        <dbReference type="EMBL" id="CAI2373331.1"/>
    </source>
</evidence>
<sequence>MKNKTLKLQTKLAKKKFDFSKLLVAQQDAKIMFRKIDRKKKKLKKELSSSHHKVYMHLMHNKRTQGLRDTKNCAGQKLVRVQDFSNTLPLSSDYFKSHRMHDQARMLNRSTIEDQHSSLIRYKSPVKTLRPKPRSVINRSGGSSSIQFIKNMDLKAVEIDDFDENLSIDKSQKKPNRARLNCSNSKHKQPSHKFVENIKNAYQVRPKGKRCRTANLRKKKRLKNNSVIFKIVKNYKPIGFTGTVSLNPRLVLETPQKPIKSDYTFSEVRPKFTTSRHYNSTSRAPSKRPSTSLTSPKPSIISENSIMHQNFLKFLKDHNIKVNHSSSTSQRPSTSSLKII</sequence>
<comment type="caution">
    <text evidence="2">The sequence shown here is derived from an EMBL/GenBank/DDBJ whole genome shotgun (WGS) entry which is preliminary data.</text>
</comment>